<reference evidence="1" key="1">
    <citation type="submission" date="2014-11" db="EMBL/GenBank/DDBJ databases">
        <authorList>
            <person name="Amaro Gonzalez C."/>
        </authorList>
    </citation>
    <scope>NUCLEOTIDE SEQUENCE</scope>
</reference>
<evidence type="ECO:0000313" key="1">
    <source>
        <dbReference type="EMBL" id="JAH30910.1"/>
    </source>
</evidence>
<sequence length="112" mass="12505">MKRAGRRLTGRERTSLPRSHGLWNAQRLSVSQMGESLSVRKQSILWLRCVQILIRGKEEHGQCACHSTFGTSKKKPALPRSDGEDTPSAALRSYRVGGARPACDWCRRTTGI</sequence>
<reference evidence="1" key="2">
    <citation type="journal article" date="2015" name="Fish Shellfish Immunol.">
        <title>Early steps in the European eel (Anguilla anguilla)-Vibrio vulnificus interaction in the gills: Role of the RtxA13 toxin.</title>
        <authorList>
            <person name="Callol A."/>
            <person name="Pajuelo D."/>
            <person name="Ebbesson L."/>
            <person name="Teles M."/>
            <person name="MacKenzie S."/>
            <person name="Amaro C."/>
        </authorList>
    </citation>
    <scope>NUCLEOTIDE SEQUENCE</scope>
</reference>
<dbReference type="EMBL" id="GBXM01077667">
    <property type="protein sequence ID" value="JAH30910.1"/>
    <property type="molecule type" value="Transcribed_RNA"/>
</dbReference>
<name>A0A0E9RRA9_ANGAN</name>
<proteinExistence type="predicted"/>
<organism evidence="1">
    <name type="scientific">Anguilla anguilla</name>
    <name type="common">European freshwater eel</name>
    <name type="synonym">Muraena anguilla</name>
    <dbReference type="NCBI Taxonomy" id="7936"/>
    <lineage>
        <taxon>Eukaryota</taxon>
        <taxon>Metazoa</taxon>
        <taxon>Chordata</taxon>
        <taxon>Craniata</taxon>
        <taxon>Vertebrata</taxon>
        <taxon>Euteleostomi</taxon>
        <taxon>Actinopterygii</taxon>
        <taxon>Neopterygii</taxon>
        <taxon>Teleostei</taxon>
        <taxon>Anguilliformes</taxon>
        <taxon>Anguillidae</taxon>
        <taxon>Anguilla</taxon>
    </lineage>
</organism>
<dbReference type="AlphaFoldDB" id="A0A0E9RRA9"/>
<protein>
    <submittedName>
        <fullName evidence="1">Uncharacterized protein</fullName>
    </submittedName>
</protein>
<accession>A0A0E9RRA9</accession>